<proteinExistence type="inferred from homology"/>
<keyword evidence="6" id="KW-1185">Reference proteome</keyword>
<dbReference type="GO" id="GO:0006412">
    <property type="term" value="P:translation"/>
    <property type="evidence" value="ECO:0007669"/>
    <property type="project" value="UniProtKB-UniRule"/>
</dbReference>
<evidence type="ECO:0000256" key="4">
    <source>
        <dbReference type="HAMAP-Rule" id="MF_01366"/>
    </source>
</evidence>
<organism evidence="5 6">
    <name type="scientific">Candidatus Methylacidithermus pantelleriae</name>
    <dbReference type="NCBI Taxonomy" id="2744239"/>
    <lineage>
        <taxon>Bacteria</taxon>
        <taxon>Pseudomonadati</taxon>
        <taxon>Verrucomicrobiota</taxon>
        <taxon>Methylacidiphilae</taxon>
        <taxon>Methylacidiphilales</taxon>
        <taxon>Methylacidiphilaceae</taxon>
        <taxon>Candidatus Methylacidithermus</taxon>
    </lineage>
</organism>
<comment type="caution">
    <text evidence="5">The sequence shown here is derived from an EMBL/GenBank/DDBJ whole genome shotgun (WGS) entry which is preliminary data.</text>
</comment>
<dbReference type="SUPFAM" id="SSF52161">
    <property type="entry name" value="Ribosomal protein L13"/>
    <property type="match status" value="1"/>
</dbReference>
<keyword evidence="2 4" id="KW-0689">Ribosomal protein</keyword>
<dbReference type="InterPro" id="IPR005823">
    <property type="entry name" value="Ribosomal_uL13_bac-type"/>
</dbReference>
<dbReference type="PANTHER" id="PTHR11545:SF2">
    <property type="entry name" value="LARGE RIBOSOMAL SUBUNIT PROTEIN UL13M"/>
    <property type="match status" value="1"/>
</dbReference>
<dbReference type="GO" id="GO:0022625">
    <property type="term" value="C:cytosolic large ribosomal subunit"/>
    <property type="evidence" value="ECO:0007669"/>
    <property type="project" value="TreeGrafter"/>
</dbReference>
<name>A0A8J2BMJ0_9BACT</name>
<dbReference type="Pfam" id="PF00572">
    <property type="entry name" value="Ribosomal_L13"/>
    <property type="match status" value="1"/>
</dbReference>
<dbReference type="EMBL" id="CAJNOB010000023">
    <property type="protein sequence ID" value="CAF0699117.1"/>
    <property type="molecule type" value="Genomic_DNA"/>
</dbReference>
<dbReference type="GO" id="GO:0003729">
    <property type="term" value="F:mRNA binding"/>
    <property type="evidence" value="ECO:0007669"/>
    <property type="project" value="TreeGrafter"/>
</dbReference>
<gene>
    <name evidence="4 5" type="primary">rplM</name>
    <name evidence="5" type="ORF">MPNT_30130</name>
</gene>
<sequence>MKTPFLKPSEVQRQWYLIDAADRVVGRVAARAAVLLRGKHKSCFTPHVDCGDHVVIINAEKARFTGRKEEKKIYTRYSGYIGGQKVMTARELRVRKPEALIEHAVWGMIPHNRLGRKMRKKLHIYAGPVHPHTAARPVPVEIT</sequence>
<evidence type="ECO:0000256" key="3">
    <source>
        <dbReference type="ARBA" id="ARBA00023274"/>
    </source>
</evidence>
<evidence type="ECO:0000313" key="5">
    <source>
        <dbReference type="EMBL" id="CAF0699117.1"/>
    </source>
</evidence>
<dbReference type="InterPro" id="IPR005822">
    <property type="entry name" value="Ribosomal_uL13"/>
</dbReference>
<evidence type="ECO:0000256" key="1">
    <source>
        <dbReference type="ARBA" id="ARBA00006227"/>
    </source>
</evidence>
<dbReference type="Proteomes" id="UP000663859">
    <property type="component" value="Unassembled WGS sequence"/>
</dbReference>
<dbReference type="PANTHER" id="PTHR11545">
    <property type="entry name" value="RIBOSOMAL PROTEIN L13"/>
    <property type="match status" value="1"/>
</dbReference>
<keyword evidence="3 4" id="KW-0687">Ribonucleoprotein</keyword>
<comment type="similarity">
    <text evidence="1 4">Belongs to the universal ribosomal protein uL13 family.</text>
</comment>
<dbReference type="RefSeq" id="WP_174582108.1">
    <property type="nucleotide sequence ID" value="NZ_CAJNOB010000023.1"/>
</dbReference>
<reference evidence="5" key="1">
    <citation type="submission" date="2021-02" db="EMBL/GenBank/DDBJ databases">
        <authorList>
            <person name="Cremers G."/>
            <person name="Picone N."/>
        </authorList>
    </citation>
    <scope>NUCLEOTIDE SEQUENCE</scope>
    <source>
        <strain evidence="5">PQ17</strain>
    </source>
</reference>
<dbReference type="InterPro" id="IPR036899">
    <property type="entry name" value="Ribosomal_uL13_sf"/>
</dbReference>
<dbReference type="GO" id="GO:0003735">
    <property type="term" value="F:structural constituent of ribosome"/>
    <property type="evidence" value="ECO:0007669"/>
    <property type="project" value="InterPro"/>
</dbReference>
<dbReference type="NCBIfam" id="TIGR01066">
    <property type="entry name" value="rplM_bact"/>
    <property type="match status" value="1"/>
</dbReference>
<dbReference type="HAMAP" id="MF_01366">
    <property type="entry name" value="Ribosomal_uL13"/>
    <property type="match status" value="1"/>
</dbReference>
<comment type="function">
    <text evidence="4">This protein is one of the early assembly proteins of the 50S ribosomal subunit, although it is not seen to bind rRNA by itself. It is important during the early stages of 50S assembly.</text>
</comment>
<comment type="subunit">
    <text evidence="4">Part of the 50S ribosomal subunit.</text>
</comment>
<evidence type="ECO:0000256" key="2">
    <source>
        <dbReference type="ARBA" id="ARBA00022980"/>
    </source>
</evidence>
<evidence type="ECO:0000313" key="6">
    <source>
        <dbReference type="Proteomes" id="UP000663859"/>
    </source>
</evidence>
<dbReference type="PIRSF" id="PIRSF002181">
    <property type="entry name" value="Ribosomal_L13"/>
    <property type="match status" value="1"/>
</dbReference>
<dbReference type="GO" id="GO:0017148">
    <property type="term" value="P:negative regulation of translation"/>
    <property type="evidence" value="ECO:0007669"/>
    <property type="project" value="TreeGrafter"/>
</dbReference>
<protein>
    <recommendedName>
        <fullName evidence="4">Large ribosomal subunit protein uL13</fullName>
    </recommendedName>
</protein>
<dbReference type="Gene3D" id="3.90.1180.10">
    <property type="entry name" value="Ribosomal protein L13"/>
    <property type="match status" value="1"/>
</dbReference>
<accession>A0A8J2BMJ0</accession>
<dbReference type="AlphaFoldDB" id="A0A8J2BMJ0"/>
<dbReference type="CDD" id="cd00392">
    <property type="entry name" value="Ribosomal_L13"/>
    <property type="match status" value="1"/>
</dbReference>